<name>A0A402A1U5_9CHLR</name>
<dbReference type="PANTHER" id="PTHR20883:SF48">
    <property type="entry name" value="ECTOINE DIOXYGENASE"/>
    <property type="match status" value="1"/>
</dbReference>
<dbReference type="GO" id="GO:0005506">
    <property type="term" value="F:iron ion binding"/>
    <property type="evidence" value="ECO:0007669"/>
    <property type="project" value="UniProtKB-ARBA"/>
</dbReference>
<dbReference type="Gene3D" id="2.60.120.620">
    <property type="entry name" value="q2cbj1_9rhob like domain"/>
    <property type="match status" value="1"/>
</dbReference>
<dbReference type="Pfam" id="PF05721">
    <property type="entry name" value="PhyH"/>
    <property type="match status" value="1"/>
</dbReference>
<dbReference type="EMBL" id="BIFR01000001">
    <property type="protein sequence ID" value="GCE13036.1"/>
    <property type="molecule type" value="Genomic_DNA"/>
</dbReference>
<dbReference type="InterPro" id="IPR008775">
    <property type="entry name" value="Phytyl_CoA_dOase-like"/>
</dbReference>
<dbReference type="SUPFAM" id="SSF51197">
    <property type="entry name" value="Clavaminate synthase-like"/>
    <property type="match status" value="1"/>
</dbReference>
<reference evidence="2" key="1">
    <citation type="submission" date="2018-12" db="EMBL/GenBank/DDBJ databases">
        <title>Tengunoibacter tsumagoiensis gen. nov., sp. nov., Dictyobacter kobayashii sp. nov., D. alpinus sp. nov., and D. joshuensis sp. nov. and description of Dictyobacteraceae fam. nov. within the order Ktedonobacterales isolated from Tengu-no-mugimeshi.</title>
        <authorList>
            <person name="Wang C.M."/>
            <person name="Zheng Y."/>
            <person name="Sakai Y."/>
            <person name="Toyoda A."/>
            <person name="Minakuchi Y."/>
            <person name="Abe K."/>
            <person name="Yokota A."/>
            <person name="Yabe S."/>
        </authorList>
    </citation>
    <scope>NUCLEOTIDE SEQUENCE [LARGE SCALE GENOMIC DNA]</scope>
    <source>
        <strain evidence="2">Uno3</strain>
    </source>
</reference>
<comment type="caution">
    <text evidence="1">The sequence shown here is derived from an EMBL/GenBank/DDBJ whole genome shotgun (WGS) entry which is preliminary data.</text>
</comment>
<accession>A0A402A1U5</accession>
<dbReference type="RefSeq" id="WP_126580603.1">
    <property type="nucleotide sequence ID" value="NZ_BIFR01000001.1"/>
</dbReference>
<dbReference type="AlphaFoldDB" id="A0A402A1U5"/>
<evidence type="ECO:0000313" key="1">
    <source>
        <dbReference type="EMBL" id="GCE13036.1"/>
    </source>
</evidence>
<protein>
    <recommendedName>
        <fullName evidence="3">Phytanoyl-CoA dioxygenase</fullName>
    </recommendedName>
</protein>
<evidence type="ECO:0008006" key="3">
    <source>
        <dbReference type="Google" id="ProtNLM"/>
    </source>
</evidence>
<dbReference type="Proteomes" id="UP000287352">
    <property type="component" value="Unassembled WGS sequence"/>
</dbReference>
<gene>
    <name evidence="1" type="ORF">KTT_28950</name>
</gene>
<evidence type="ECO:0000313" key="2">
    <source>
        <dbReference type="Proteomes" id="UP000287352"/>
    </source>
</evidence>
<dbReference type="GO" id="GO:0016706">
    <property type="term" value="F:2-oxoglutarate-dependent dioxygenase activity"/>
    <property type="evidence" value="ECO:0007669"/>
    <property type="project" value="UniProtKB-ARBA"/>
</dbReference>
<keyword evidence="2" id="KW-1185">Reference proteome</keyword>
<sequence>MLEQRQVANINEALAELGVTSDTLSQEEKRQLDEQGYLLFPELIDGVLLEQLRAKYEELMEKEGQSAGLEVHQEQGTRRLSDLVNKGEIFDYVYTHPRVLAAIFHIIGGEFKLSSLNARDAIPGEGHQVLHADWGHLAADEPFHVANSLWMVDDFTRDNGATRVVPGTHHLRQTPQEALADPAAAHPEQVLAIAPAGTVLVFNSHLWHGGTRNTTQKTRRALHSYYVARDFPQQLDQSQYIRLKTYRRISPAARYLLDVD</sequence>
<dbReference type="PANTHER" id="PTHR20883">
    <property type="entry name" value="PHYTANOYL-COA DIOXYGENASE DOMAIN CONTAINING 1"/>
    <property type="match status" value="1"/>
</dbReference>
<dbReference type="OrthoDB" id="976214at2"/>
<organism evidence="1 2">
    <name type="scientific">Tengunoibacter tsumagoiensis</name>
    <dbReference type="NCBI Taxonomy" id="2014871"/>
    <lineage>
        <taxon>Bacteria</taxon>
        <taxon>Bacillati</taxon>
        <taxon>Chloroflexota</taxon>
        <taxon>Ktedonobacteria</taxon>
        <taxon>Ktedonobacterales</taxon>
        <taxon>Dictyobacteraceae</taxon>
        <taxon>Tengunoibacter</taxon>
    </lineage>
</organism>
<proteinExistence type="predicted"/>